<dbReference type="RefSeq" id="XP_039144354.1">
    <property type="nucleotide sequence ID" value="XM_039288420.1"/>
</dbReference>
<protein>
    <submittedName>
        <fullName evidence="5">Probable transcription factor At3g04930</fullName>
    </submittedName>
</protein>
<feature type="compositionally biased region" description="Pro residues" evidence="2">
    <location>
        <begin position="185"/>
        <end position="203"/>
    </location>
</feature>
<proteinExistence type="inferred from homology"/>
<organism evidence="4 5">
    <name type="scientific">Dioscorea cayennensis subsp. rotundata</name>
    <name type="common">White Guinea yam</name>
    <name type="synonym">Dioscorea rotundata</name>
    <dbReference type="NCBI Taxonomy" id="55577"/>
    <lineage>
        <taxon>Eukaryota</taxon>
        <taxon>Viridiplantae</taxon>
        <taxon>Streptophyta</taxon>
        <taxon>Embryophyta</taxon>
        <taxon>Tracheophyta</taxon>
        <taxon>Spermatophyta</taxon>
        <taxon>Magnoliopsida</taxon>
        <taxon>Liliopsida</taxon>
        <taxon>Dioscoreales</taxon>
        <taxon>Dioscoreaceae</taxon>
        <taxon>Dioscorea</taxon>
    </lineage>
</organism>
<dbReference type="GO" id="GO:0006355">
    <property type="term" value="P:regulation of DNA-templated transcription"/>
    <property type="evidence" value="ECO:0007669"/>
    <property type="project" value="InterPro"/>
</dbReference>
<dbReference type="PANTHER" id="PTHR31662">
    <property type="entry name" value="BNAANNG10740D PROTEIN-RELATED"/>
    <property type="match status" value="1"/>
</dbReference>
<evidence type="ECO:0000313" key="4">
    <source>
        <dbReference type="Proteomes" id="UP001515500"/>
    </source>
</evidence>
<reference evidence="5" key="1">
    <citation type="submission" date="2025-08" db="UniProtKB">
        <authorList>
            <consortium name="RefSeq"/>
        </authorList>
    </citation>
    <scope>IDENTIFICATION</scope>
</reference>
<dbReference type="Pfam" id="PF04504">
    <property type="entry name" value="GeBP-like_DBD"/>
    <property type="match status" value="1"/>
</dbReference>
<dbReference type="InterPro" id="IPR053932">
    <property type="entry name" value="GeBP-like_DBD"/>
</dbReference>
<feature type="compositionally biased region" description="Pro residues" evidence="2">
    <location>
        <begin position="27"/>
        <end position="37"/>
    </location>
</feature>
<dbReference type="Proteomes" id="UP001515500">
    <property type="component" value="Chromosome 18"/>
</dbReference>
<evidence type="ECO:0000313" key="5">
    <source>
        <dbReference type="RefSeq" id="XP_039144354.1"/>
    </source>
</evidence>
<evidence type="ECO:0000256" key="2">
    <source>
        <dbReference type="SAM" id="MobiDB-lite"/>
    </source>
</evidence>
<keyword evidence="4" id="KW-1185">Reference proteome</keyword>
<evidence type="ECO:0000256" key="1">
    <source>
        <dbReference type="ARBA" id="ARBA00010820"/>
    </source>
</evidence>
<dbReference type="PANTHER" id="PTHR31662:SF8">
    <property type="entry name" value="EXPRESSED PROTEIN"/>
    <property type="match status" value="1"/>
</dbReference>
<comment type="similarity">
    <text evidence="1">Belongs to the GeBP family.</text>
</comment>
<accession>A0AB40CY79</accession>
<feature type="domain" description="Glabrous enhancer-binding protein-like DBD" evidence="3">
    <location>
        <begin position="65"/>
        <end position="158"/>
    </location>
</feature>
<name>A0AB40CY79_DIOCR</name>
<dbReference type="InterPro" id="IPR007592">
    <property type="entry name" value="GEBP"/>
</dbReference>
<feature type="region of interest" description="Disordered" evidence="2">
    <location>
        <begin position="164"/>
        <end position="206"/>
    </location>
</feature>
<sequence>MMDSLKSSSARKLPIKRRPPPLSSSSPPSPSPSPDPDPSSTLPYSDDAADDDPSSDSLHPPPFKFQRIWSESDEIRFLQGLLGCHAQSMVFPRDLNLFFDRFSEHMAQPFTRSQLSEKLRRLRTKFRIMSGRIHRGQDPSRLAPHDRDILHLCTRLWHPDYAATSPFSSPDAGGGSNKRRRRNPRPLPSASPSQPPPLLPALPAPQEDDKSAVNLLGENEPPQILAKEEEDDVVVAGEEEVDGLAINGVVPDEPEVKPNALPVKIAEATGFGTIRTHGGGNLVKKIVLDVFNECVKEVQKALDDRRVEHMETELSRRWREQQALELDVLSRRLRLVLEHVTP</sequence>
<dbReference type="AlphaFoldDB" id="A0AB40CY79"/>
<dbReference type="GeneID" id="120281724"/>
<feature type="region of interest" description="Disordered" evidence="2">
    <location>
        <begin position="1"/>
        <end position="63"/>
    </location>
</feature>
<gene>
    <name evidence="5" type="primary">LOC120281724</name>
</gene>
<evidence type="ECO:0000259" key="3">
    <source>
        <dbReference type="Pfam" id="PF04504"/>
    </source>
</evidence>
<feature type="compositionally biased region" description="Polar residues" evidence="2">
    <location>
        <begin position="1"/>
        <end position="10"/>
    </location>
</feature>
<dbReference type="GO" id="GO:0005634">
    <property type="term" value="C:nucleus"/>
    <property type="evidence" value="ECO:0007669"/>
    <property type="project" value="TreeGrafter"/>
</dbReference>